<dbReference type="RefSeq" id="WP_086167326.1">
    <property type="nucleotide sequence ID" value="NZ_MRYD01000001.1"/>
</dbReference>
<evidence type="ECO:0000313" key="3">
    <source>
        <dbReference type="Proteomes" id="UP000194266"/>
    </source>
</evidence>
<accession>A0ABX3YSF7</accession>
<protein>
    <submittedName>
        <fullName evidence="2">Uncharacterized protein</fullName>
    </submittedName>
</protein>
<gene>
    <name evidence="2" type="ORF">OQI_00480</name>
</gene>
<feature type="region of interest" description="Disordered" evidence="1">
    <location>
        <begin position="86"/>
        <end position="113"/>
    </location>
</feature>
<dbReference type="Proteomes" id="UP000194266">
    <property type="component" value="Unassembled WGS sequence"/>
</dbReference>
<name>A0ABX3YSF7_9ACTN</name>
<evidence type="ECO:0000313" key="2">
    <source>
        <dbReference type="EMBL" id="OSZ62420.1"/>
    </source>
</evidence>
<keyword evidence="3" id="KW-1185">Reference proteome</keyword>
<comment type="caution">
    <text evidence="2">The sequence shown here is derived from an EMBL/GenBank/DDBJ whole genome shotgun (WGS) entry which is preliminary data.</text>
</comment>
<dbReference type="EMBL" id="MRYD01000001">
    <property type="protein sequence ID" value="OSZ62420.1"/>
    <property type="molecule type" value="Genomic_DNA"/>
</dbReference>
<evidence type="ECO:0000256" key="1">
    <source>
        <dbReference type="SAM" id="MobiDB-lite"/>
    </source>
</evidence>
<sequence length="223" mass="24440">MSSGTYARKVRERRLPLTRRHTALRCAVGLYCPLGFDATWAYLAATACPAPDLRRDPAALLRALATLEESRAAHLAETADFAARRRAEKAAGRRTPRASDTAVRRVPRRPTRTTPSRLGLVAAVADRHTAFRRLPYPDETLSADSRVQRISDLRTRLDAAARAYLTALGRLDGPAVEELDATVDGLGSLVRAGYAASTVPLLPWLRFAHLLAYAARTSTVIER</sequence>
<organism evidence="2 3">
    <name type="scientific">Streptomyces pharetrae CZA14</name>
    <dbReference type="NCBI Taxonomy" id="1144883"/>
    <lineage>
        <taxon>Bacteria</taxon>
        <taxon>Bacillati</taxon>
        <taxon>Actinomycetota</taxon>
        <taxon>Actinomycetes</taxon>
        <taxon>Kitasatosporales</taxon>
        <taxon>Streptomycetaceae</taxon>
        <taxon>Streptomyces</taxon>
    </lineage>
</organism>
<proteinExistence type="predicted"/>
<reference evidence="2 3" key="1">
    <citation type="submission" date="2016-12" db="EMBL/GenBank/DDBJ databases">
        <title>Genome Mining:The Detection of Biosynthetic Gene Clusters to Aid in the Expression of Curamycin A produced by Streptomyces sp. strain CZA14.</title>
        <authorList>
            <person name="Durrell K.A."/>
            <person name="Kirby B.M."/>
            <person name="Khan W."/>
            <person name="Mthethwa T."/>
            <person name="Le Roes-Hill M."/>
        </authorList>
    </citation>
    <scope>NUCLEOTIDE SEQUENCE [LARGE SCALE GENOMIC DNA]</scope>
    <source>
        <strain evidence="2 3">CZA14</strain>
    </source>
</reference>